<sequence length="122" mass="14433">MEVQKNIRLKQNNAKSKENLLWLRDNTSAHIHADLIFGLPGETYDTFKDSFNQLYHCRPHEIQMGILKRLKGSPIIRHTEAFDLRFNPLPPFNILSTDRVSFTTKQRINRFARYWDMIVESS</sequence>
<name>A0ABQ0MWT0_9GAMM</name>
<dbReference type="SUPFAM" id="SSF102114">
    <property type="entry name" value="Radical SAM enzymes"/>
    <property type="match status" value="1"/>
</dbReference>
<protein>
    <submittedName>
        <fullName evidence="1">Uncharacterized protein</fullName>
    </submittedName>
</protein>
<dbReference type="RefSeq" id="WP_057181062.1">
    <property type="nucleotide sequence ID" value="NZ_BDQM01000019.1"/>
</dbReference>
<dbReference type="Proteomes" id="UP000197068">
    <property type="component" value="Unassembled WGS sequence"/>
</dbReference>
<evidence type="ECO:0000313" key="1">
    <source>
        <dbReference type="EMBL" id="GAW96805.1"/>
    </source>
</evidence>
<dbReference type="EMBL" id="BDQM01000019">
    <property type="protein sequence ID" value="GAW96805.1"/>
    <property type="molecule type" value="Genomic_DNA"/>
</dbReference>
<dbReference type="Gene3D" id="3.30.750.200">
    <property type="match status" value="1"/>
</dbReference>
<gene>
    <name evidence="1" type="ORF">MTCD1_02428</name>
</gene>
<reference evidence="1 2" key="1">
    <citation type="submission" date="2017-06" db="EMBL/GenBank/DDBJ databases">
        <title>Whole Genome Sequences of Colwellia marinimaniae MTCD1.</title>
        <authorList>
            <person name="Kusumoto H."/>
            <person name="Inoue M."/>
            <person name="Tanikawa K."/>
            <person name="Maeji H."/>
            <person name="Cameron J.H."/>
            <person name="Bartlett D.H."/>
        </authorList>
    </citation>
    <scope>NUCLEOTIDE SEQUENCE [LARGE SCALE GENOMIC DNA]</scope>
    <source>
        <strain evidence="1 2">MTCD1</strain>
    </source>
</reference>
<comment type="caution">
    <text evidence="1">The sequence shown here is derived from an EMBL/GenBank/DDBJ whole genome shotgun (WGS) entry which is preliminary data.</text>
</comment>
<keyword evidence="2" id="KW-1185">Reference proteome</keyword>
<evidence type="ECO:0000313" key="2">
    <source>
        <dbReference type="Proteomes" id="UP000197068"/>
    </source>
</evidence>
<organism evidence="1 2">
    <name type="scientific">Colwellia marinimaniae</name>
    <dbReference type="NCBI Taxonomy" id="1513592"/>
    <lineage>
        <taxon>Bacteria</taxon>
        <taxon>Pseudomonadati</taxon>
        <taxon>Pseudomonadota</taxon>
        <taxon>Gammaproteobacteria</taxon>
        <taxon>Alteromonadales</taxon>
        <taxon>Colwelliaceae</taxon>
        <taxon>Colwellia</taxon>
    </lineage>
</organism>
<proteinExistence type="predicted"/>
<dbReference type="InterPro" id="IPR058240">
    <property type="entry name" value="rSAM_sf"/>
</dbReference>
<accession>A0ABQ0MWT0</accession>